<dbReference type="InterPro" id="IPR052347">
    <property type="entry name" value="Isochorismatase_Nicotinamidase"/>
</dbReference>
<reference evidence="10 11" key="1">
    <citation type="submission" date="2016-12" db="EMBL/GenBank/DDBJ databases">
        <title>Comparative genomics of Bartonella apis.</title>
        <authorList>
            <person name="Engel P."/>
        </authorList>
    </citation>
    <scope>NUCLEOTIDE SEQUENCE [LARGE SCALE GENOMIC DNA]</scope>
    <source>
        <strain evidence="10 11">PEB0149</strain>
    </source>
</reference>
<dbReference type="InterPro" id="IPR000868">
    <property type="entry name" value="Isochorismatase-like_dom"/>
</dbReference>
<dbReference type="GO" id="GO:0019363">
    <property type="term" value="P:pyridine nucleotide biosynthetic process"/>
    <property type="evidence" value="ECO:0007669"/>
    <property type="project" value="UniProtKB-KW"/>
</dbReference>
<comment type="pathway">
    <text evidence="5">Cofactor biosynthesis; nicotinate biosynthesis; nicotinate from nicotinamide: step 1/1.</text>
</comment>
<dbReference type="AlphaFoldDB" id="A0A1R0F9K4"/>
<evidence type="ECO:0000256" key="5">
    <source>
        <dbReference type="ARBA" id="ARBA00037900"/>
    </source>
</evidence>
<evidence type="ECO:0000256" key="8">
    <source>
        <dbReference type="ARBA" id="ARBA00072277"/>
    </source>
</evidence>
<dbReference type="EC" id="3.5.1.19" evidence="6"/>
<dbReference type="InterPro" id="IPR036380">
    <property type="entry name" value="Isochorismatase-like_sf"/>
</dbReference>
<dbReference type="PANTHER" id="PTHR11080:SF2">
    <property type="entry name" value="LD05707P"/>
    <property type="match status" value="1"/>
</dbReference>
<dbReference type="RefSeq" id="WP_075868753.1">
    <property type="nucleotide sequence ID" value="NZ_CAXUOQ020000003.1"/>
</dbReference>
<proteinExistence type="inferred from homology"/>
<dbReference type="NCBIfam" id="NF008623">
    <property type="entry name" value="PRK11609.1"/>
    <property type="match status" value="1"/>
</dbReference>
<dbReference type="FunFam" id="3.40.50.850:FF:000006">
    <property type="entry name" value="Bifunctional pyrazinamidase/nicotinamidase"/>
    <property type="match status" value="1"/>
</dbReference>
<keyword evidence="3" id="KW-0479">Metal-binding</keyword>
<dbReference type="Proteomes" id="UP000187344">
    <property type="component" value="Unassembled WGS sequence"/>
</dbReference>
<dbReference type="Gene3D" id="3.40.50.850">
    <property type="entry name" value="Isochorismatase-like"/>
    <property type="match status" value="1"/>
</dbReference>
<keyword evidence="4 10" id="KW-0378">Hydrolase</keyword>
<evidence type="ECO:0000256" key="7">
    <source>
        <dbReference type="ARBA" id="ARBA00043224"/>
    </source>
</evidence>
<evidence type="ECO:0000256" key="2">
    <source>
        <dbReference type="ARBA" id="ARBA00022642"/>
    </source>
</evidence>
<dbReference type="OrthoDB" id="9791276at2"/>
<dbReference type="GO" id="GO:0046872">
    <property type="term" value="F:metal ion binding"/>
    <property type="evidence" value="ECO:0007669"/>
    <property type="project" value="UniProtKB-KW"/>
</dbReference>
<evidence type="ECO:0000256" key="6">
    <source>
        <dbReference type="ARBA" id="ARBA00039017"/>
    </source>
</evidence>
<gene>
    <name evidence="10" type="ORF">PEB0149_010970</name>
</gene>
<dbReference type="PANTHER" id="PTHR11080">
    <property type="entry name" value="PYRAZINAMIDASE/NICOTINAMIDASE"/>
    <property type="match status" value="1"/>
</dbReference>
<dbReference type="GO" id="GO:0008936">
    <property type="term" value="F:nicotinamidase activity"/>
    <property type="evidence" value="ECO:0007669"/>
    <property type="project" value="UniProtKB-EC"/>
</dbReference>
<evidence type="ECO:0000256" key="3">
    <source>
        <dbReference type="ARBA" id="ARBA00022723"/>
    </source>
</evidence>
<evidence type="ECO:0000256" key="1">
    <source>
        <dbReference type="ARBA" id="ARBA00006336"/>
    </source>
</evidence>
<evidence type="ECO:0000313" key="10">
    <source>
        <dbReference type="EMBL" id="OLY43664.1"/>
    </source>
</evidence>
<dbReference type="CDD" id="cd01011">
    <property type="entry name" value="nicotinamidase"/>
    <property type="match status" value="1"/>
</dbReference>
<evidence type="ECO:0000313" key="11">
    <source>
        <dbReference type="Proteomes" id="UP000187344"/>
    </source>
</evidence>
<sequence length="203" mass="21944">MAGEALIVVDVQNDFLPGGALAVPDGDLILPTVYALMMRFDHVILTQDWHPQNHQSFASNHQGFSPYDTITVDYGPQTLWPDHCVQGSNGAALHGSLPVDKAEMIIRKGMDPEIDSYSAFFENDRKTPTGLRGYLKERGLNKLTFCGLATDFCVAYSALDAKNCGFEVSVALAACAGIDLNGSLDLMLKTMNDSGVELLMGAL</sequence>
<accession>A0A1R0F9K4</accession>
<protein>
    <recommendedName>
        <fullName evidence="8">Nicotinamidase</fullName>
        <ecNumber evidence="6">3.5.1.19</ecNumber>
    </recommendedName>
    <alternativeName>
        <fullName evidence="7">Nicotinamide deamidase</fullName>
    </alternativeName>
</protein>
<dbReference type="EMBL" id="LXYT01000001">
    <property type="protein sequence ID" value="OLY43664.1"/>
    <property type="molecule type" value="Genomic_DNA"/>
</dbReference>
<dbReference type="Pfam" id="PF00857">
    <property type="entry name" value="Isochorismatase"/>
    <property type="match status" value="1"/>
</dbReference>
<comment type="similarity">
    <text evidence="1">Belongs to the isochorismatase family.</text>
</comment>
<keyword evidence="2" id="KW-0662">Pyridine nucleotide biosynthesis</keyword>
<evidence type="ECO:0000259" key="9">
    <source>
        <dbReference type="Pfam" id="PF00857"/>
    </source>
</evidence>
<evidence type="ECO:0000256" key="4">
    <source>
        <dbReference type="ARBA" id="ARBA00022801"/>
    </source>
</evidence>
<comment type="caution">
    <text evidence="10">The sequence shown here is derived from an EMBL/GenBank/DDBJ whole genome shotgun (WGS) entry which is preliminary data.</text>
</comment>
<organism evidence="10 11">
    <name type="scientific">Bartonella apis</name>
    <dbReference type="NCBI Taxonomy" id="1686310"/>
    <lineage>
        <taxon>Bacteria</taxon>
        <taxon>Pseudomonadati</taxon>
        <taxon>Pseudomonadota</taxon>
        <taxon>Alphaproteobacteria</taxon>
        <taxon>Hyphomicrobiales</taxon>
        <taxon>Bartonellaceae</taxon>
        <taxon>Bartonella</taxon>
    </lineage>
</organism>
<feature type="domain" description="Isochorismatase-like" evidence="9">
    <location>
        <begin position="5"/>
        <end position="198"/>
    </location>
</feature>
<dbReference type="SUPFAM" id="SSF52499">
    <property type="entry name" value="Isochorismatase-like hydrolases"/>
    <property type="match status" value="1"/>
</dbReference>
<keyword evidence="11" id="KW-1185">Reference proteome</keyword>
<name>A0A1R0F9K4_9HYPH</name>